<reference evidence="1" key="1">
    <citation type="journal article" date="2014" name="Genome Biol. Evol.">
        <title>Pangenome evidence for extensive interdomain horizontal transfer affecting lineage core and shell genes in uncultured planktonic thaumarchaeota and euryarchaeota.</title>
        <authorList>
            <person name="Deschamps P."/>
            <person name="Zivanovic Y."/>
            <person name="Moreira D."/>
            <person name="Rodriguez-Valera F."/>
            <person name="Lopez-Garcia P."/>
        </authorList>
    </citation>
    <scope>NUCLEOTIDE SEQUENCE</scope>
</reference>
<evidence type="ECO:0000313" key="1">
    <source>
        <dbReference type="EMBL" id="AIE99813.1"/>
    </source>
</evidence>
<dbReference type="EMBL" id="KF900573">
    <property type="protein sequence ID" value="AIE99813.1"/>
    <property type="molecule type" value="Genomic_DNA"/>
</dbReference>
<sequence length="169" mass="18826">MSKKIIVIASVSIALLLVVLIAVNSENNIVETITIDLPTSEIPNDAKSEMSQTLLVEAKYKSSKGVISIYYEDISKMTEKLIIEIWGLPQTYHKEFECDIGALAENAEHENVCPDVVSATIKIDSPPKYGWESIPVVFTVKHKEFGEISIKTEIYETGNPKPRVIYSPI</sequence>
<organism evidence="1">
    <name type="scientific">uncultured marine thaumarchaeote KM3_11_E10</name>
    <dbReference type="NCBI Taxonomy" id="1455991"/>
    <lineage>
        <taxon>Archaea</taxon>
        <taxon>Nitrososphaerota</taxon>
        <taxon>environmental samples</taxon>
    </lineage>
</organism>
<dbReference type="AlphaFoldDB" id="A0A075G893"/>
<accession>A0A075G893</accession>
<name>A0A075G893_9ARCH</name>
<proteinExistence type="predicted"/>
<protein>
    <submittedName>
        <fullName evidence="1">Uncharacterized protein</fullName>
    </submittedName>
</protein>